<evidence type="ECO:0000313" key="4">
    <source>
        <dbReference type="EMBL" id="KDE02340.1"/>
    </source>
</evidence>
<keyword evidence="6" id="KW-1185">Reference proteome</keyword>
<dbReference type="GO" id="GO:0005829">
    <property type="term" value="C:cytosol"/>
    <property type="evidence" value="ECO:0007669"/>
    <property type="project" value="TreeGrafter"/>
</dbReference>
<feature type="compositionally biased region" description="Polar residues" evidence="3">
    <location>
        <begin position="679"/>
        <end position="692"/>
    </location>
</feature>
<dbReference type="EnsemblFungi" id="MVLG_07098T0">
    <property type="protein sequence ID" value="MVLG_07098T0"/>
    <property type="gene ID" value="MVLG_07098"/>
</dbReference>
<reference evidence="5" key="4">
    <citation type="submission" date="2015-06" db="UniProtKB">
        <authorList>
            <consortium name="EnsemblFungi"/>
        </authorList>
    </citation>
    <scope>IDENTIFICATION</scope>
</reference>
<dbReference type="GO" id="GO:0019888">
    <property type="term" value="F:protein phosphatase regulator activity"/>
    <property type="evidence" value="ECO:0007669"/>
    <property type="project" value="TreeGrafter"/>
</dbReference>
<protein>
    <recommendedName>
        <fullName evidence="7">SAPS-domain-containing protein</fullName>
    </recommendedName>
</protein>
<evidence type="ECO:0000256" key="1">
    <source>
        <dbReference type="ARBA" id="ARBA00006180"/>
    </source>
</evidence>
<dbReference type="InParanoid" id="U5HJB1"/>
<comment type="similarity">
    <text evidence="1">Belongs to the SAPS family.</text>
</comment>
<dbReference type="PANTHER" id="PTHR12634">
    <property type="entry name" value="SIT4 YEAST -ASSOCIATING PROTEIN-RELATED"/>
    <property type="match status" value="1"/>
</dbReference>
<organism evidence="4">
    <name type="scientific">Microbotryum lychnidis-dioicae (strain p1A1 Lamole / MvSl-1064)</name>
    <name type="common">Anther smut fungus</name>
    <dbReference type="NCBI Taxonomy" id="683840"/>
    <lineage>
        <taxon>Eukaryota</taxon>
        <taxon>Fungi</taxon>
        <taxon>Dikarya</taxon>
        <taxon>Basidiomycota</taxon>
        <taxon>Pucciniomycotina</taxon>
        <taxon>Microbotryomycetes</taxon>
        <taxon>Microbotryales</taxon>
        <taxon>Microbotryaceae</taxon>
        <taxon>Microbotryum</taxon>
    </lineage>
</organism>
<feature type="region of interest" description="Disordered" evidence="3">
    <location>
        <begin position="1179"/>
        <end position="1342"/>
    </location>
</feature>
<feature type="region of interest" description="Disordered" evidence="3">
    <location>
        <begin position="449"/>
        <end position="475"/>
    </location>
</feature>
<dbReference type="EMBL" id="GL541845">
    <property type="protein sequence ID" value="KDE02340.1"/>
    <property type="molecule type" value="Genomic_DNA"/>
</dbReference>
<dbReference type="HOGENOM" id="CLU_003676_0_1_1"/>
<proteinExistence type="inferred from homology"/>
<reference evidence="4" key="2">
    <citation type="submission" date="2010-11" db="EMBL/GenBank/DDBJ databases">
        <authorList>
            <consortium name="The Broad Institute Genome Sequencing Platform"/>
            <person name="Earl A."/>
            <person name="Ward D."/>
            <person name="Feldgarden M."/>
            <person name="Gevers D."/>
            <person name="Butler R."/>
            <person name="Young S.K."/>
            <person name="Zeng Q."/>
            <person name="Gargeya S."/>
            <person name="Fitzgerald M."/>
            <person name="Haas B."/>
            <person name="Abouelleil A."/>
            <person name="Alvarado L."/>
            <person name="Arachchi H.M."/>
            <person name="Berlin A."/>
            <person name="Brown A."/>
            <person name="Chapman S.B."/>
            <person name="Chen Z."/>
            <person name="Dunbar C."/>
            <person name="Freedman E."/>
            <person name="Gearin G."/>
            <person name="Gellesch M."/>
            <person name="Goldberg J."/>
            <person name="Griggs A."/>
            <person name="Gujja S."/>
            <person name="Heilman E."/>
            <person name="Heiman D."/>
            <person name="Howarth C."/>
            <person name="Larson L."/>
            <person name="Lui A."/>
            <person name="MacDonald P.J.P."/>
            <person name="Mehta T."/>
            <person name="Montmayeur A."/>
            <person name="Murphy C."/>
            <person name="Neiman D."/>
            <person name="Pearson M."/>
            <person name="Priest M."/>
            <person name="Roberts A."/>
            <person name="Saif S."/>
            <person name="Shea T."/>
            <person name="Shenoy N."/>
            <person name="Sisk P."/>
            <person name="Stolte C."/>
            <person name="Sykes S."/>
            <person name="White J."/>
            <person name="Yandava C."/>
            <person name="Wortman J."/>
            <person name="Nusbaum C."/>
            <person name="Birren B."/>
        </authorList>
    </citation>
    <scope>NUCLEOTIDE SEQUENCE</scope>
    <source>
        <strain evidence="4">P1A1 Lamole</strain>
    </source>
</reference>
<evidence type="ECO:0008006" key="7">
    <source>
        <dbReference type="Google" id="ProtNLM"/>
    </source>
</evidence>
<dbReference type="GO" id="GO:0019903">
    <property type="term" value="F:protein phosphatase binding"/>
    <property type="evidence" value="ECO:0007669"/>
    <property type="project" value="InterPro"/>
</dbReference>
<name>U5HJB1_USTV1</name>
<feature type="region of interest" description="Disordered" evidence="3">
    <location>
        <begin position="30"/>
        <end position="86"/>
    </location>
</feature>
<feature type="region of interest" description="Disordered" evidence="3">
    <location>
        <begin position="662"/>
        <end position="693"/>
    </location>
</feature>
<evidence type="ECO:0000313" key="5">
    <source>
        <dbReference type="EnsemblFungi" id="MVLG_07098T0"/>
    </source>
</evidence>
<evidence type="ECO:0000313" key="6">
    <source>
        <dbReference type="Proteomes" id="UP000017200"/>
    </source>
</evidence>
<dbReference type="EMBL" id="AEIJ01001028">
    <property type="status" value="NOT_ANNOTATED_CDS"/>
    <property type="molecule type" value="Genomic_DNA"/>
</dbReference>
<dbReference type="GO" id="GO:0005634">
    <property type="term" value="C:nucleus"/>
    <property type="evidence" value="ECO:0007669"/>
    <property type="project" value="TreeGrafter"/>
</dbReference>
<dbReference type="FunCoup" id="U5HJB1">
    <property type="interactions" value="466"/>
</dbReference>
<dbReference type="PANTHER" id="PTHR12634:SF8">
    <property type="entry name" value="FIERY MOUNTAIN, ISOFORM D"/>
    <property type="match status" value="1"/>
</dbReference>
<dbReference type="Proteomes" id="UP000017200">
    <property type="component" value="Unassembled WGS sequence"/>
</dbReference>
<feature type="compositionally biased region" description="Polar residues" evidence="3">
    <location>
        <begin position="1128"/>
        <end position="1141"/>
    </location>
</feature>
<dbReference type="STRING" id="683840.U5HJB1"/>
<reference evidence="6" key="1">
    <citation type="submission" date="2010-11" db="EMBL/GenBank/DDBJ databases">
        <title>The genome sequence of Microbotryum violaceum strain p1A1 Lamole.</title>
        <authorList>
            <person name="Cuomo C."/>
            <person name="Perlin M."/>
            <person name="Young S.K."/>
            <person name="Zeng Q."/>
            <person name="Gargeya S."/>
            <person name="Alvarado L."/>
            <person name="Berlin A."/>
            <person name="Chapman S.B."/>
            <person name="Chen Z."/>
            <person name="Freedman E."/>
            <person name="Gellesch M."/>
            <person name="Goldberg J."/>
            <person name="Griggs A."/>
            <person name="Gujja S."/>
            <person name="Heilman E."/>
            <person name="Heiman D."/>
            <person name="Howarth C."/>
            <person name="Mehta T."/>
            <person name="Neiman D."/>
            <person name="Pearson M."/>
            <person name="Roberts A."/>
            <person name="Saif S."/>
            <person name="Shea T."/>
            <person name="Shenoy N."/>
            <person name="Sisk P."/>
            <person name="Stolte C."/>
            <person name="Sykes S."/>
            <person name="White J."/>
            <person name="Yandava C."/>
            <person name="Haas B."/>
            <person name="Nusbaum C."/>
            <person name="Birren B."/>
        </authorList>
    </citation>
    <scope>NUCLEOTIDE SEQUENCE [LARGE SCALE GENOMIC DNA]</scope>
    <source>
        <strain evidence="6">p1A1 Lamole</strain>
    </source>
</reference>
<keyword evidence="2" id="KW-0131">Cell cycle</keyword>
<feature type="compositionally biased region" description="Basic and acidic residues" evidence="3">
    <location>
        <begin position="1076"/>
        <end position="1102"/>
    </location>
</feature>
<dbReference type="Pfam" id="PF04499">
    <property type="entry name" value="SAPS"/>
    <property type="match status" value="1"/>
</dbReference>
<feature type="compositionally biased region" description="Acidic residues" evidence="3">
    <location>
        <begin position="1058"/>
        <end position="1068"/>
    </location>
</feature>
<feature type="region of interest" description="Disordered" evidence="3">
    <location>
        <begin position="1050"/>
        <end position="1147"/>
    </location>
</feature>
<feature type="compositionally biased region" description="Acidic residues" evidence="3">
    <location>
        <begin position="1189"/>
        <end position="1198"/>
    </location>
</feature>
<accession>U5HJB1</accession>
<sequence length="1384" mass="148682">MSFWKFNFNAPAVDSIASILAGLPDSDSPAASAASASNATTSNHRNSDSVDSASSFSSLSQGASSTRSGSVSSAGVGRPTANGAASGVSPVAVVERTIYDKTLDALLGSPDLLSEFKTGGNAKLQTFLARKDVVLRLGGWVVWGLGRATTLHPVPNGGLVSDDLPDGKVPDDFVHADDKDLIKIGMGGIPRRRDMDEMGILEGGEPETDQEKEWTVFPRLCTEILSSEDPSLTDTLFNPSAVSTEPHTCPDAPSFLTPFWETLLGSTETQLETRSAQVGYWTRVNATLLNGPRKQEVLAHILTIPHLLPRLLALLPYCSPLNNLLLILIRVSTAPSPLLSSVVPQSIRLLEPFAALGKEGHVAAEELLRGCLELGSAVPAMQPPQNAPGDPQAQQEIELVWGDNSLTRQIAEEKTVRTLLDWVLPPNDDSKRPVGQLQQRKSFMTAAINEPEEQVETTPRMSSDVELSPDSPEKTADLRTSSLIASIAIFVDLIRKNNSDFVEQHMLTWARKKEAEQIEREMLEAEGAEFVDGSSHQIDGDDKGPSVVDLSAMLTTVSQRIHGLQRLVKSPRSAKGPIASTVGPIEPVTLERFRVCEFYAELLHCSNMGLLNRPVGSAQLYDKDGHLAKGWQGADDLAEALQTTAPEEDYEYENYRFNKSGHSSISTSPITVPRRQPASGMSSPSVQGSLDSESGILTREEARELRDLIASTGGADDDDHDLDSCNGGGGKNGADAGKDPFGDPTDDDDLAAATATISLDSDLKTRAPPHELSVDDQHLARGGRPLGCDGEDDARTPSAPTVASLPEMYTPHRPDLPPGPMLKRAFLESDVIETMLDMFFGYHWNNLIHNVTFDLIQQIFHGRIDRGLDRQLALSVFLNGRLIDRILAGHEANEQSERTHKRRLGYMGHMILIAEEIVKLFEHYQEEIYLVVEPHIPQPAWDRYVTKTLRETRDRDLSPLGGGVANHLHDTSSVTSALSDEDDEFPMNAVRALRAVEANSKNGPLPGAEDGQLAGGLFGAESKRAANAEIADASSHDKFARYLANAIAGDRPDKFGSSDEEDEDDDETGWVGSSGDPRDRDFALGKLERPPKQFGFDDRFEMAGKQVFRSSTEDSDDEGEWGAFATSEPASNAPSSATTKGNELFSDDFKPTVASSSAYAVAAAVSGFGSSFVDSFTDSFASSPSVPSGDDDEDDFGDFENASVPSITLPSMDDALDDFDFGEEGRRVESNAAAGNPDLDAPNSATIAPTFGAPRPGALLRRDTVEDGSAAFGALSSPSSPIEDVTAKTPTSSTSRPPSLPRAASRDSISSPAASPGLQADLATSADEPLGHGMARSAHMTNEGMVEVVSEVDGRTIRVPADDIVLAHRRSSIDSTGERPKDLL</sequence>
<feature type="region of interest" description="Disordered" evidence="3">
    <location>
        <begin position="779"/>
        <end position="802"/>
    </location>
</feature>
<dbReference type="InterPro" id="IPR007587">
    <property type="entry name" value="SAPS"/>
</dbReference>
<dbReference type="OrthoDB" id="2536962at2759"/>
<reference evidence="4 6" key="3">
    <citation type="journal article" date="2015" name="BMC Genomics">
        <title>Sex and parasites: genomic and transcriptomic analysis of Microbotryum lychnidis-dioicae, the biotrophic and plant-castrating anther smut fungus.</title>
        <authorList>
            <person name="Perlin M.H."/>
            <person name="Amselem J."/>
            <person name="Fontanillas E."/>
            <person name="Toh S.S."/>
            <person name="Chen Z."/>
            <person name="Goldberg J."/>
            <person name="Duplessis S."/>
            <person name="Henrissat B."/>
            <person name="Young S."/>
            <person name="Zeng Q."/>
            <person name="Aguileta G."/>
            <person name="Petit E."/>
            <person name="Badouin H."/>
            <person name="Andrews J."/>
            <person name="Razeeq D."/>
            <person name="Gabaldon T."/>
            <person name="Quesneville H."/>
            <person name="Giraud T."/>
            <person name="Hood M.E."/>
            <person name="Schultz D.J."/>
            <person name="Cuomo C.A."/>
        </authorList>
    </citation>
    <scope>NUCLEOTIDE SEQUENCE [LARGE SCALE GENOMIC DNA]</scope>
    <source>
        <strain evidence="6">p1A1 Lamole</strain>
        <strain evidence="4">P1A1 Lamole</strain>
    </source>
</reference>
<feature type="region of interest" description="Disordered" evidence="3">
    <location>
        <begin position="711"/>
        <end position="749"/>
    </location>
</feature>
<evidence type="ECO:0000256" key="2">
    <source>
        <dbReference type="ARBA" id="ARBA00023306"/>
    </source>
</evidence>
<evidence type="ECO:0000256" key="3">
    <source>
        <dbReference type="SAM" id="MobiDB-lite"/>
    </source>
</evidence>
<gene>
    <name evidence="4" type="ORF">MVLG_07098</name>
</gene>
<feature type="compositionally biased region" description="Low complexity" evidence="3">
    <location>
        <begin position="1287"/>
        <end position="1308"/>
    </location>
</feature>